<reference evidence="1" key="1">
    <citation type="submission" date="2019-12" db="EMBL/GenBank/DDBJ databases">
        <title>Genome sequencing and annotation of Brassica cretica.</title>
        <authorList>
            <person name="Studholme D.J."/>
            <person name="Sarris P."/>
        </authorList>
    </citation>
    <scope>NUCLEOTIDE SEQUENCE</scope>
    <source>
        <strain evidence="1">PFS-109/04</strain>
        <tissue evidence="1">Leaf</tissue>
    </source>
</reference>
<dbReference type="Proteomes" id="UP000712600">
    <property type="component" value="Unassembled WGS sequence"/>
</dbReference>
<name>A0A8S9S9E6_BRACR</name>
<gene>
    <name evidence="1" type="ORF">F2Q69_00027536</name>
</gene>
<comment type="caution">
    <text evidence="1">The sequence shown here is derived from an EMBL/GenBank/DDBJ whole genome shotgun (WGS) entry which is preliminary data.</text>
</comment>
<dbReference type="AlphaFoldDB" id="A0A8S9S9E6"/>
<evidence type="ECO:0000313" key="2">
    <source>
        <dbReference type="Proteomes" id="UP000712600"/>
    </source>
</evidence>
<sequence length="68" mass="7668">MNWTSWFTRGDDGVAGSEDDAEGFDLAKKYETLYAQWLTMVEENSVLAKEKVKLEAQIGEALKHASEK</sequence>
<dbReference type="EMBL" id="QGKX02000088">
    <property type="protein sequence ID" value="KAF3589256.1"/>
    <property type="molecule type" value="Genomic_DNA"/>
</dbReference>
<evidence type="ECO:0000313" key="1">
    <source>
        <dbReference type="EMBL" id="KAF3589256.1"/>
    </source>
</evidence>
<proteinExistence type="predicted"/>
<organism evidence="1 2">
    <name type="scientific">Brassica cretica</name>
    <name type="common">Mustard</name>
    <dbReference type="NCBI Taxonomy" id="69181"/>
    <lineage>
        <taxon>Eukaryota</taxon>
        <taxon>Viridiplantae</taxon>
        <taxon>Streptophyta</taxon>
        <taxon>Embryophyta</taxon>
        <taxon>Tracheophyta</taxon>
        <taxon>Spermatophyta</taxon>
        <taxon>Magnoliopsida</taxon>
        <taxon>eudicotyledons</taxon>
        <taxon>Gunneridae</taxon>
        <taxon>Pentapetalae</taxon>
        <taxon>rosids</taxon>
        <taxon>malvids</taxon>
        <taxon>Brassicales</taxon>
        <taxon>Brassicaceae</taxon>
        <taxon>Brassiceae</taxon>
        <taxon>Brassica</taxon>
    </lineage>
</organism>
<accession>A0A8S9S9E6</accession>
<protein>
    <submittedName>
        <fullName evidence="1">Uncharacterized protein</fullName>
    </submittedName>
</protein>